<feature type="signal peptide" evidence="1">
    <location>
        <begin position="1"/>
        <end position="21"/>
    </location>
</feature>
<gene>
    <name evidence="2" type="ORF">ACFQU8_09120</name>
</gene>
<comment type="caution">
    <text evidence="2">The sequence shown here is derived from an EMBL/GenBank/DDBJ whole genome shotgun (WGS) entry which is preliminary data.</text>
</comment>
<evidence type="ECO:0000313" key="3">
    <source>
        <dbReference type="Proteomes" id="UP001596620"/>
    </source>
</evidence>
<proteinExistence type="predicted"/>
<feature type="chain" id="PRO_5045654196" description="Lipoprotein" evidence="1">
    <location>
        <begin position="22"/>
        <end position="218"/>
    </location>
</feature>
<evidence type="ECO:0008006" key="4">
    <source>
        <dbReference type="Google" id="ProtNLM"/>
    </source>
</evidence>
<sequence length="218" mass="24055">MRLRALTVILFLLALVLTACSDDTKPVGPDKKGDATIAEADLTDFDKKLMNLATDMSFAYDIQLHNQEAKELQVTVEHYQNGEKVNEILNMASGLKNVKPSDNLKVVFLRQKAGEGQEKWVGSVIRANGSSSVENTVEAPSDDYASVSSGGISSQTSFTIGERQYASTIIHTNQHSVSQRTDLDTDEAIKQATDYEDVYLLSVRLNKQQGKLKKEAER</sequence>
<dbReference type="PROSITE" id="PS51257">
    <property type="entry name" value="PROKAR_LIPOPROTEIN"/>
    <property type="match status" value="1"/>
</dbReference>
<organism evidence="2 3">
    <name type="scientific">Lentibacillus kimchii</name>
    <dbReference type="NCBI Taxonomy" id="1542911"/>
    <lineage>
        <taxon>Bacteria</taxon>
        <taxon>Bacillati</taxon>
        <taxon>Bacillota</taxon>
        <taxon>Bacilli</taxon>
        <taxon>Bacillales</taxon>
        <taxon>Bacillaceae</taxon>
        <taxon>Lentibacillus</taxon>
    </lineage>
</organism>
<keyword evidence="3" id="KW-1185">Reference proteome</keyword>
<name>A0ABW2UWP5_9BACI</name>
<accession>A0ABW2UWP5</accession>
<protein>
    <recommendedName>
        <fullName evidence="4">Lipoprotein</fullName>
    </recommendedName>
</protein>
<evidence type="ECO:0000256" key="1">
    <source>
        <dbReference type="SAM" id="SignalP"/>
    </source>
</evidence>
<dbReference type="RefSeq" id="WP_382358978.1">
    <property type="nucleotide sequence ID" value="NZ_JBHTGR010000022.1"/>
</dbReference>
<dbReference type="Proteomes" id="UP001596620">
    <property type="component" value="Unassembled WGS sequence"/>
</dbReference>
<dbReference type="EMBL" id="JBHTGR010000022">
    <property type="protein sequence ID" value="MFC7747393.1"/>
    <property type="molecule type" value="Genomic_DNA"/>
</dbReference>
<keyword evidence="1" id="KW-0732">Signal</keyword>
<evidence type="ECO:0000313" key="2">
    <source>
        <dbReference type="EMBL" id="MFC7747393.1"/>
    </source>
</evidence>
<reference evidence="3" key="1">
    <citation type="journal article" date="2019" name="Int. J. Syst. Evol. Microbiol.">
        <title>The Global Catalogue of Microorganisms (GCM) 10K type strain sequencing project: providing services to taxonomists for standard genome sequencing and annotation.</title>
        <authorList>
            <consortium name="The Broad Institute Genomics Platform"/>
            <consortium name="The Broad Institute Genome Sequencing Center for Infectious Disease"/>
            <person name="Wu L."/>
            <person name="Ma J."/>
        </authorList>
    </citation>
    <scope>NUCLEOTIDE SEQUENCE [LARGE SCALE GENOMIC DNA]</scope>
    <source>
        <strain evidence="3">JCM 30234</strain>
    </source>
</reference>